<dbReference type="GO" id="GO:0032396">
    <property type="term" value="F:inhibitory MHC class I receptor activity"/>
    <property type="evidence" value="ECO:0007669"/>
    <property type="project" value="TreeGrafter"/>
</dbReference>
<dbReference type="PANTHER" id="PTHR11738">
    <property type="entry name" value="MHC CLASS I NK CELL RECEPTOR"/>
    <property type="match status" value="1"/>
</dbReference>
<keyword evidence="6 11" id="KW-1133">Transmembrane helix</keyword>
<evidence type="ECO:0000256" key="2">
    <source>
        <dbReference type="ARBA" id="ARBA00022475"/>
    </source>
</evidence>
<evidence type="ECO:0000259" key="13">
    <source>
        <dbReference type="PROSITE" id="PS50835"/>
    </source>
</evidence>
<evidence type="ECO:0000256" key="7">
    <source>
        <dbReference type="ARBA" id="ARBA00023136"/>
    </source>
</evidence>
<dbReference type="PANTHER" id="PTHR11738:SF179">
    <property type="entry name" value="LEUKOCYTE IMMUNOGLOBULIN-LIKE RECEPTOR SUBFAMILY A MEMBER 5"/>
    <property type="match status" value="1"/>
</dbReference>
<proteinExistence type="predicted"/>
<keyword evidence="15" id="KW-1185">Reference proteome</keyword>
<evidence type="ECO:0000256" key="4">
    <source>
        <dbReference type="ARBA" id="ARBA00022729"/>
    </source>
</evidence>
<dbReference type="CDD" id="cd05751">
    <property type="entry name" value="IgC2_D1_LILR_KIR_like"/>
    <property type="match status" value="1"/>
</dbReference>
<name>A0A8C5YQH3_MARMA</name>
<feature type="chain" id="PRO_5034877327" evidence="12">
    <location>
        <begin position="18"/>
        <end position="294"/>
    </location>
</feature>
<evidence type="ECO:0000256" key="1">
    <source>
        <dbReference type="ARBA" id="ARBA00004162"/>
    </source>
</evidence>
<keyword evidence="7 11" id="KW-0472">Membrane</keyword>
<protein>
    <submittedName>
        <fullName evidence="14">Leukocyte immunoglobulin-like receptor subfamily A member 5</fullName>
    </submittedName>
</protein>
<comment type="subcellular location">
    <subcellularLocation>
        <location evidence="1">Cell membrane</location>
        <topology evidence="1">Single-pass membrane protein</topology>
    </subcellularLocation>
</comment>
<feature type="transmembrane region" description="Helical" evidence="11">
    <location>
        <begin position="261"/>
        <end position="279"/>
    </location>
</feature>
<dbReference type="InterPro" id="IPR007110">
    <property type="entry name" value="Ig-like_dom"/>
</dbReference>
<evidence type="ECO:0000256" key="6">
    <source>
        <dbReference type="ARBA" id="ARBA00022989"/>
    </source>
</evidence>
<dbReference type="GO" id="GO:0002764">
    <property type="term" value="P:immune response-regulating signaling pathway"/>
    <property type="evidence" value="ECO:0007669"/>
    <property type="project" value="TreeGrafter"/>
</dbReference>
<dbReference type="Proteomes" id="UP000694407">
    <property type="component" value="Unplaced"/>
</dbReference>
<feature type="domain" description="Ig-like" evidence="13">
    <location>
        <begin position="117"/>
        <end position="189"/>
    </location>
</feature>
<dbReference type="GO" id="GO:0019221">
    <property type="term" value="P:cytokine-mediated signaling pathway"/>
    <property type="evidence" value="ECO:0007669"/>
    <property type="project" value="TreeGrafter"/>
</dbReference>
<keyword evidence="8" id="KW-1015">Disulfide bond</keyword>
<dbReference type="SUPFAM" id="SSF48726">
    <property type="entry name" value="Immunoglobulin"/>
    <property type="match status" value="2"/>
</dbReference>
<evidence type="ECO:0000256" key="12">
    <source>
        <dbReference type="SAM" id="SignalP"/>
    </source>
</evidence>
<sequence length="294" mass="32038">MTPTLTALLCLASDSLAGTLPKPTLWAEPGSVIARGRPVTIWCEGPLGTQEYYLHKEGHAQPSRECPLEAENKARFPIPSMTEHHAGRYQCRYLSPAGWSERSEPLELVVTGFYSKPRLSALPSPVVTSGGNVTLQCGSGQRYDRFVLTKEGGHHLTWTLDSQRHPSGQVQALLPIGLVTSGQRWIFRCYGYYRSTPQLWSVPSDPLELQLSAMGLDSEGHVLARGGGCPGWTCGDPVSPTSDLCVQFPASPPQDYTVQNLIRMGVAGLVLLVLGILLFQAQDSQRGTQDAARR</sequence>
<evidence type="ECO:0000313" key="14">
    <source>
        <dbReference type="Ensembl" id="ENSMMMP00000003176.1"/>
    </source>
</evidence>
<evidence type="ECO:0000256" key="5">
    <source>
        <dbReference type="ARBA" id="ARBA00022737"/>
    </source>
</evidence>
<feature type="signal peptide" evidence="12">
    <location>
        <begin position="1"/>
        <end position="17"/>
    </location>
</feature>
<reference evidence="14" key="1">
    <citation type="submission" date="2025-08" db="UniProtKB">
        <authorList>
            <consortium name="Ensembl"/>
        </authorList>
    </citation>
    <scope>IDENTIFICATION</scope>
</reference>
<keyword evidence="2" id="KW-1003">Cell membrane</keyword>
<accession>A0A8C5YQH3</accession>
<dbReference type="InterPro" id="IPR050412">
    <property type="entry name" value="Ig-like_Receptors_ImmuneReg"/>
</dbReference>
<evidence type="ECO:0000256" key="11">
    <source>
        <dbReference type="SAM" id="Phobius"/>
    </source>
</evidence>
<dbReference type="FunFam" id="2.60.40.10:FF:000049">
    <property type="entry name" value="Leukocyte immunoglobulin-like receptor subfamily B member 1"/>
    <property type="match status" value="2"/>
</dbReference>
<keyword evidence="10" id="KW-0393">Immunoglobulin domain</keyword>
<dbReference type="InterPro" id="IPR036179">
    <property type="entry name" value="Ig-like_dom_sf"/>
</dbReference>
<dbReference type="AlphaFoldDB" id="A0A8C5YQH3"/>
<dbReference type="Gene3D" id="2.60.40.10">
    <property type="entry name" value="Immunoglobulins"/>
    <property type="match status" value="2"/>
</dbReference>
<dbReference type="GeneTree" id="ENSGT01100000263478"/>
<keyword evidence="9" id="KW-0325">Glycoprotein</keyword>
<evidence type="ECO:0000256" key="10">
    <source>
        <dbReference type="ARBA" id="ARBA00023319"/>
    </source>
</evidence>
<organism evidence="14 15">
    <name type="scientific">Marmota marmota marmota</name>
    <name type="common">Alpine marmot</name>
    <dbReference type="NCBI Taxonomy" id="9994"/>
    <lineage>
        <taxon>Eukaryota</taxon>
        <taxon>Metazoa</taxon>
        <taxon>Chordata</taxon>
        <taxon>Craniata</taxon>
        <taxon>Vertebrata</taxon>
        <taxon>Euteleostomi</taxon>
        <taxon>Mammalia</taxon>
        <taxon>Eutheria</taxon>
        <taxon>Euarchontoglires</taxon>
        <taxon>Glires</taxon>
        <taxon>Rodentia</taxon>
        <taxon>Sciuromorpha</taxon>
        <taxon>Sciuridae</taxon>
        <taxon>Xerinae</taxon>
        <taxon>Marmotini</taxon>
        <taxon>Marmota</taxon>
    </lineage>
</organism>
<dbReference type="PROSITE" id="PS50835">
    <property type="entry name" value="IG_LIKE"/>
    <property type="match status" value="1"/>
</dbReference>
<dbReference type="GO" id="GO:0005886">
    <property type="term" value="C:plasma membrane"/>
    <property type="evidence" value="ECO:0007669"/>
    <property type="project" value="UniProtKB-SubCell"/>
</dbReference>
<evidence type="ECO:0000313" key="15">
    <source>
        <dbReference type="Proteomes" id="UP000694407"/>
    </source>
</evidence>
<evidence type="ECO:0000256" key="9">
    <source>
        <dbReference type="ARBA" id="ARBA00023180"/>
    </source>
</evidence>
<dbReference type="InterPro" id="IPR013783">
    <property type="entry name" value="Ig-like_fold"/>
</dbReference>
<evidence type="ECO:0000256" key="3">
    <source>
        <dbReference type="ARBA" id="ARBA00022692"/>
    </source>
</evidence>
<dbReference type="Pfam" id="PF13895">
    <property type="entry name" value="Ig_2"/>
    <property type="match status" value="1"/>
</dbReference>
<evidence type="ECO:0000256" key="8">
    <source>
        <dbReference type="ARBA" id="ARBA00023157"/>
    </source>
</evidence>
<keyword evidence="4 12" id="KW-0732">Signal</keyword>
<dbReference type="Ensembl" id="ENSMMMT00000003582.1">
    <property type="protein sequence ID" value="ENSMMMP00000003176.1"/>
    <property type="gene ID" value="ENSMMMG00000002540.1"/>
</dbReference>
<keyword evidence="5" id="KW-0677">Repeat</keyword>
<reference evidence="14" key="2">
    <citation type="submission" date="2025-09" db="UniProtKB">
        <authorList>
            <consortium name="Ensembl"/>
        </authorList>
    </citation>
    <scope>IDENTIFICATION</scope>
</reference>
<keyword evidence="3 11" id="KW-0812">Transmembrane</keyword>